<feature type="region of interest" description="Disordered" evidence="1">
    <location>
        <begin position="1"/>
        <end position="21"/>
    </location>
</feature>
<gene>
    <name evidence="2" type="ORF">E2C01_075968</name>
</gene>
<comment type="caution">
    <text evidence="2">The sequence shown here is derived from an EMBL/GenBank/DDBJ whole genome shotgun (WGS) entry which is preliminary data.</text>
</comment>
<evidence type="ECO:0000313" key="3">
    <source>
        <dbReference type="Proteomes" id="UP000324222"/>
    </source>
</evidence>
<evidence type="ECO:0000256" key="1">
    <source>
        <dbReference type="SAM" id="MobiDB-lite"/>
    </source>
</evidence>
<reference evidence="2 3" key="1">
    <citation type="submission" date="2019-05" db="EMBL/GenBank/DDBJ databases">
        <title>Another draft genome of Portunus trituberculatus and its Hox gene families provides insights of decapod evolution.</title>
        <authorList>
            <person name="Jeong J.-H."/>
            <person name="Song I."/>
            <person name="Kim S."/>
            <person name="Choi T."/>
            <person name="Kim D."/>
            <person name="Ryu S."/>
            <person name="Kim W."/>
        </authorList>
    </citation>
    <scope>NUCLEOTIDE SEQUENCE [LARGE SCALE GENOMIC DNA]</scope>
    <source>
        <tissue evidence="2">Muscle</tissue>
    </source>
</reference>
<organism evidence="2 3">
    <name type="scientific">Portunus trituberculatus</name>
    <name type="common">Swimming crab</name>
    <name type="synonym">Neptunus trituberculatus</name>
    <dbReference type="NCBI Taxonomy" id="210409"/>
    <lineage>
        <taxon>Eukaryota</taxon>
        <taxon>Metazoa</taxon>
        <taxon>Ecdysozoa</taxon>
        <taxon>Arthropoda</taxon>
        <taxon>Crustacea</taxon>
        <taxon>Multicrustacea</taxon>
        <taxon>Malacostraca</taxon>
        <taxon>Eumalacostraca</taxon>
        <taxon>Eucarida</taxon>
        <taxon>Decapoda</taxon>
        <taxon>Pleocyemata</taxon>
        <taxon>Brachyura</taxon>
        <taxon>Eubrachyura</taxon>
        <taxon>Portunoidea</taxon>
        <taxon>Portunidae</taxon>
        <taxon>Portuninae</taxon>
        <taxon>Portunus</taxon>
    </lineage>
</organism>
<proteinExistence type="predicted"/>
<evidence type="ECO:0000313" key="2">
    <source>
        <dbReference type="EMBL" id="MPC81356.1"/>
    </source>
</evidence>
<sequence>MALLQRRQDEQAEHPSGSGGC</sequence>
<dbReference type="Proteomes" id="UP000324222">
    <property type="component" value="Unassembled WGS sequence"/>
</dbReference>
<dbReference type="EMBL" id="VSRR010056716">
    <property type="protein sequence ID" value="MPC81356.1"/>
    <property type="molecule type" value="Genomic_DNA"/>
</dbReference>
<accession>A0A5B7IH47</accession>
<dbReference type="AlphaFoldDB" id="A0A5B7IH47"/>
<keyword evidence="3" id="KW-1185">Reference proteome</keyword>
<feature type="compositionally biased region" description="Basic and acidic residues" evidence="1">
    <location>
        <begin position="1"/>
        <end position="13"/>
    </location>
</feature>
<protein>
    <submittedName>
        <fullName evidence="2">Uncharacterized protein</fullName>
    </submittedName>
</protein>
<name>A0A5B7IH47_PORTR</name>